<dbReference type="RefSeq" id="WP_290185207.1">
    <property type="nucleotide sequence ID" value="NZ_JASDCQ010000001.1"/>
</dbReference>
<dbReference type="NCBIfam" id="TIGR04104">
    <property type="entry name" value="cxxc_20_cxxc"/>
    <property type="match status" value="1"/>
</dbReference>
<dbReference type="Proteomes" id="UP001225873">
    <property type="component" value="Unassembled WGS sequence"/>
</dbReference>
<dbReference type="EMBL" id="JASDCQ010000001">
    <property type="protein sequence ID" value="MDN3426964.1"/>
    <property type="molecule type" value="Genomic_DNA"/>
</dbReference>
<sequence length="99" mass="11455">MPVCERCGTQWTWKQSIMASWKIHGPMRCPNCKDSQYATPKSRQRMTLINWMILLPLPFAIILDLPLIYTVGMMIVLFAIGLSLIPKFLELTSEQKALW</sequence>
<keyword evidence="1" id="KW-1133">Transmembrane helix</keyword>
<keyword evidence="3" id="KW-1185">Reference proteome</keyword>
<protein>
    <recommendedName>
        <fullName evidence="4">Cxxc_20_cxxc protein</fullName>
    </recommendedName>
</protein>
<accession>A0ABT7ZIH7</accession>
<name>A0ABT7ZIH7_9BACL</name>
<keyword evidence="1" id="KW-0812">Transmembrane</keyword>
<dbReference type="InterPro" id="IPR026369">
    <property type="entry name" value="CxxC_20_CxxC"/>
</dbReference>
<gene>
    <name evidence="2" type="ORF">QMA01_06620</name>
</gene>
<keyword evidence="1" id="KW-0472">Membrane</keyword>
<feature type="transmembrane region" description="Helical" evidence="1">
    <location>
        <begin position="46"/>
        <end position="63"/>
    </location>
</feature>
<reference evidence="2 3" key="1">
    <citation type="submission" date="2023-03" db="EMBL/GenBank/DDBJ databases">
        <authorList>
            <person name="Uniacke-Lowe S."/>
            <person name="Ross P."/>
            <person name="Hill C."/>
        </authorList>
    </citation>
    <scope>NUCLEOTIDE SEQUENCE [LARGE SCALE GENOMIC DNA]</scope>
    <source>
        <strain evidence="2 3">APC 4016</strain>
    </source>
</reference>
<evidence type="ECO:0000313" key="3">
    <source>
        <dbReference type="Proteomes" id="UP001225873"/>
    </source>
</evidence>
<feature type="transmembrane region" description="Helical" evidence="1">
    <location>
        <begin position="69"/>
        <end position="89"/>
    </location>
</feature>
<evidence type="ECO:0000256" key="1">
    <source>
        <dbReference type="SAM" id="Phobius"/>
    </source>
</evidence>
<evidence type="ECO:0000313" key="2">
    <source>
        <dbReference type="EMBL" id="MDN3426964.1"/>
    </source>
</evidence>
<evidence type="ECO:0008006" key="4">
    <source>
        <dbReference type="Google" id="ProtNLM"/>
    </source>
</evidence>
<proteinExistence type="predicted"/>
<comment type="caution">
    <text evidence="2">The sequence shown here is derived from an EMBL/GenBank/DDBJ whole genome shotgun (WGS) entry which is preliminary data.</text>
</comment>
<organism evidence="2 3">
    <name type="scientific">Planococcus notacanthi</name>
    <dbReference type="NCBI Taxonomy" id="3035188"/>
    <lineage>
        <taxon>Bacteria</taxon>
        <taxon>Bacillati</taxon>
        <taxon>Bacillota</taxon>
        <taxon>Bacilli</taxon>
        <taxon>Bacillales</taxon>
        <taxon>Caryophanaceae</taxon>
        <taxon>Planococcus</taxon>
    </lineage>
</organism>